<evidence type="ECO:0000256" key="6">
    <source>
        <dbReference type="ARBA" id="ARBA00022763"/>
    </source>
</evidence>
<keyword evidence="13" id="KW-1185">Reference proteome</keyword>
<dbReference type="SUPFAM" id="SSF46767">
    <property type="entry name" value="Methylated DNA-protein cysteine methyltransferase, C-terminal domain"/>
    <property type="match status" value="1"/>
</dbReference>
<dbReference type="InterPro" id="IPR023546">
    <property type="entry name" value="MGMT"/>
</dbReference>
<comment type="caution">
    <text evidence="12">The sequence shown here is derived from an EMBL/GenBank/DDBJ whole genome shotgun (WGS) entry which is preliminary data.</text>
</comment>
<keyword evidence="3 9" id="KW-0963">Cytoplasm</keyword>
<dbReference type="FunFam" id="1.10.10.10:FF:000214">
    <property type="entry name" value="Methylated-DNA--protein-cysteine methyltransferase"/>
    <property type="match status" value="1"/>
</dbReference>
<dbReference type="PROSITE" id="PS00374">
    <property type="entry name" value="MGMT"/>
    <property type="match status" value="1"/>
</dbReference>
<evidence type="ECO:0000313" key="12">
    <source>
        <dbReference type="EMBL" id="EGI77618.1"/>
    </source>
</evidence>
<dbReference type="GO" id="GO:0005737">
    <property type="term" value="C:cytoplasm"/>
    <property type="evidence" value="ECO:0007669"/>
    <property type="project" value="UniProtKB-SubCell"/>
</dbReference>
<feature type="active site" description="Nucleophile; methyl group acceptor" evidence="9">
    <location>
        <position position="129"/>
    </location>
</feature>
<dbReference type="InterPro" id="IPR036388">
    <property type="entry name" value="WH-like_DNA-bd_sf"/>
</dbReference>
<evidence type="ECO:0000256" key="2">
    <source>
        <dbReference type="ARBA" id="ARBA00008711"/>
    </source>
</evidence>
<gene>
    <name evidence="12" type="ORF">HGR_05489</name>
</gene>
<comment type="subcellular location">
    <subcellularLocation>
        <location evidence="9">Cytoplasm</location>
    </subcellularLocation>
</comment>
<dbReference type="InterPro" id="IPR036217">
    <property type="entry name" value="MethylDNA_cys_MeTrfase_DNAb"/>
</dbReference>
<dbReference type="EC" id="2.1.1.63" evidence="9"/>
<dbReference type="Pfam" id="PF01035">
    <property type="entry name" value="DNA_binding_1"/>
    <property type="match status" value="1"/>
</dbReference>
<dbReference type="GO" id="GO:0032259">
    <property type="term" value="P:methylation"/>
    <property type="evidence" value="ECO:0007669"/>
    <property type="project" value="UniProtKB-KW"/>
</dbReference>
<feature type="domain" description="Methylated-DNA-[protein]-cysteine S-methyltransferase DNA binding" evidence="10">
    <location>
        <begin position="78"/>
        <end position="158"/>
    </location>
</feature>
<comment type="similarity">
    <text evidence="2 9">Belongs to the MGMT family.</text>
</comment>
<dbReference type="CDD" id="cd06445">
    <property type="entry name" value="ATase"/>
    <property type="match status" value="1"/>
</dbReference>
<feature type="domain" description="Methylguanine DNA methyltransferase ribonuclease-like" evidence="11">
    <location>
        <begin position="6"/>
        <end position="67"/>
    </location>
</feature>
<comment type="catalytic activity">
    <reaction evidence="8 9">
        <text>a 6-O-methyl-2'-deoxyguanosine in DNA + L-cysteinyl-[protein] = S-methyl-L-cysteinyl-[protein] + a 2'-deoxyguanosine in DNA</text>
        <dbReference type="Rhea" id="RHEA:24000"/>
        <dbReference type="Rhea" id="RHEA-COMP:10131"/>
        <dbReference type="Rhea" id="RHEA-COMP:10132"/>
        <dbReference type="Rhea" id="RHEA-COMP:11367"/>
        <dbReference type="Rhea" id="RHEA-COMP:11368"/>
        <dbReference type="ChEBI" id="CHEBI:29950"/>
        <dbReference type="ChEBI" id="CHEBI:82612"/>
        <dbReference type="ChEBI" id="CHEBI:85445"/>
        <dbReference type="ChEBI" id="CHEBI:85448"/>
        <dbReference type="EC" id="2.1.1.63"/>
    </reaction>
</comment>
<dbReference type="PANTHER" id="PTHR10815:SF5">
    <property type="entry name" value="METHYLATED-DNA--PROTEIN-CYSTEINE METHYLTRANSFERASE"/>
    <property type="match status" value="1"/>
</dbReference>
<evidence type="ECO:0000256" key="7">
    <source>
        <dbReference type="ARBA" id="ARBA00023204"/>
    </source>
</evidence>
<dbReference type="Pfam" id="PF02870">
    <property type="entry name" value="Methyltransf_1N"/>
    <property type="match status" value="1"/>
</dbReference>
<evidence type="ECO:0000259" key="11">
    <source>
        <dbReference type="Pfam" id="PF02870"/>
    </source>
</evidence>
<dbReference type="NCBIfam" id="TIGR00589">
    <property type="entry name" value="ogt"/>
    <property type="match status" value="1"/>
</dbReference>
<comment type="function">
    <text evidence="9">Involved in the cellular defense against the biological effects of O6-methylguanine (O6-MeG) and O4-methylthymine (O4-MeT) in DNA. Repairs the methylated nucleobase in DNA by stoichiometrically transferring the methyl group to a cysteine residue in the enzyme. This is a suicide reaction: the enzyme is irreversibly inactivated.</text>
</comment>
<dbReference type="EMBL" id="AEGR01000044">
    <property type="protein sequence ID" value="EGI77618.1"/>
    <property type="molecule type" value="Genomic_DNA"/>
</dbReference>
<keyword evidence="6 9" id="KW-0227">DNA damage</keyword>
<evidence type="ECO:0000256" key="8">
    <source>
        <dbReference type="ARBA" id="ARBA00049348"/>
    </source>
</evidence>
<dbReference type="STRING" id="887062.HGR_05489"/>
<dbReference type="OrthoDB" id="9802228at2"/>
<dbReference type="InterPro" id="IPR008332">
    <property type="entry name" value="MethylG_MeTrfase_N"/>
</dbReference>
<dbReference type="SUPFAM" id="SSF53155">
    <property type="entry name" value="Methylated DNA-protein cysteine methyltransferase domain"/>
    <property type="match status" value="1"/>
</dbReference>
<evidence type="ECO:0000256" key="1">
    <source>
        <dbReference type="ARBA" id="ARBA00001286"/>
    </source>
</evidence>
<protein>
    <recommendedName>
        <fullName evidence="9">Methylated-DNA--protein-cysteine methyltransferase</fullName>
        <ecNumber evidence="9">2.1.1.63</ecNumber>
    </recommendedName>
    <alternativeName>
        <fullName evidence="9">6-O-methylguanine-DNA methyltransferase</fullName>
        <shortName evidence="9">MGMT</shortName>
    </alternativeName>
    <alternativeName>
        <fullName evidence="9">O-6-methylguanine-DNA-alkyltransferase</fullName>
    </alternativeName>
</protein>
<evidence type="ECO:0000256" key="5">
    <source>
        <dbReference type="ARBA" id="ARBA00022679"/>
    </source>
</evidence>
<evidence type="ECO:0000256" key="9">
    <source>
        <dbReference type="HAMAP-Rule" id="MF_00772"/>
    </source>
</evidence>
<accession>F3KRL9</accession>
<name>F3KRL9_9BURK</name>
<dbReference type="InterPro" id="IPR014048">
    <property type="entry name" value="MethylDNA_cys_MeTrfase_DNA-bd"/>
</dbReference>
<dbReference type="GO" id="GO:0006307">
    <property type="term" value="P:DNA alkylation repair"/>
    <property type="evidence" value="ECO:0007669"/>
    <property type="project" value="UniProtKB-UniRule"/>
</dbReference>
<sequence>MNHLCHTTLDTPLGAVLIARNADGLSGLWFEGQKYHPGTLAAPRRDDDALLTEAVINLCDYFVGKPLRALPLSPSGTPFQQAVWRALLAIPAGTTLSYGELARRVGRPQAVRAAAAAVGRNPLSVIIPCHRVLGADGALTGYAGGLHRKQALLTLEGAWRETTPLSATPARASSRTAMAPSLFSGVLV</sequence>
<comment type="miscellaneous">
    <text evidence="9">This enzyme catalyzes only one turnover and therefore is not strictly catalytic. According to one definition, an enzyme is a biocatalyst that acts repeatedly and over many reaction cycles.</text>
</comment>
<keyword evidence="7 9" id="KW-0234">DNA repair</keyword>
<evidence type="ECO:0000256" key="4">
    <source>
        <dbReference type="ARBA" id="ARBA00022603"/>
    </source>
</evidence>
<dbReference type="RefSeq" id="WP_006297103.1">
    <property type="nucleotide sequence ID" value="NZ_AEGR01000044.1"/>
</dbReference>
<evidence type="ECO:0000256" key="3">
    <source>
        <dbReference type="ARBA" id="ARBA00022490"/>
    </source>
</evidence>
<evidence type="ECO:0000259" key="10">
    <source>
        <dbReference type="Pfam" id="PF01035"/>
    </source>
</evidence>
<dbReference type="Gene3D" id="3.30.160.70">
    <property type="entry name" value="Methylated DNA-protein cysteine methyltransferase domain"/>
    <property type="match status" value="1"/>
</dbReference>
<dbReference type="GO" id="GO:0003908">
    <property type="term" value="F:methylated-DNA-[protein]-cysteine S-methyltransferase activity"/>
    <property type="evidence" value="ECO:0007669"/>
    <property type="project" value="UniProtKB-UniRule"/>
</dbReference>
<organism evidence="12 13">
    <name type="scientific">Hylemonella gracilis ATCC 19624</name>
    <dbReference type="NCBI Taxonomy" id="887062"/>
    <lineage>
        <taxon>Bacteria</taxon>
        <taxon>Pseudomonadati</taxon>
        <taxon>Pseudomonadota</taxon>
        <taxon>Betaproteobacteria</taxon>
        <taxon>Burkholderiales</taxon>
        <taxon>Comamonadaceae</taxon>
        <taxon>Hylemonella</taxon>
    </lineage>
</organism>
<dbReference type="eggNOG" id="COG0350">
    <property type="taxonomic scope" value="Bacteria"/>
</dbReference>
<dbReference type="PANTHER" id="PTHR10815">
    <property type="entry name" value="METHYLATED-DNA--PROTEIN-CYSTEINE METHYLTRANSFERASE"/>
    <property type="match status" value="1"/>
</dbReference>
<proteinExistence type="inferred from homology"/>
<keyword evidence="5 9" id="KW-0808">Transferase</keyword>
<dbReference type="InterPro" id="IPR036631">
    <property type="entry name" value="MGMT_N_sf"/>
</dbReference>
<dbReference type="Gene3D" id="1.10.10.10">
    <property type="entry name" value="Winged helix-like DNA-binding domain superfamily/Winged helix DNA-binding domain"/>
    <property type="match status" value="1"/>
</dbReference>
<reference evidence="12 13" key="1">
    <citation type="journal article" date="2011" name="EMBO J.">
        <title>Structural diversity of bacterial flagellar motors.</title>
        <authorList>
            <person name="Chen S."/>
            <person name="Beeby M."/>
            <person name="Murphy G.E."/>
            <person name="Leadbetter J.R."/>
            <person name="Hendrixson D.R."/>
            <person name="Briegel A."/>
            <person name="Li Z."/>
            <person name="Shi J."/>
            <person name="Tocheva E.I."/>
            <person name="Muller A."/>
            <person name="Dobro M.J."/>
            <person name="Jensen G.J."/>
        </authorList>
    </citation>
    <scope>NUCLEOTIDE SEQUENCE [LARGE SCALE GENOMIC DNA]</scope>
    <source>
        <strain evidence="12 13">ATCC 19624</strain>
    </source>
</reference>
<evidence type="ECO:0000313" key="13">
    <source>
        <dbReference type="Proteomes" id="UP000016368"/>
    </source>
</evidence>
<dbReference type="InterPro" id="IPR001497">
    <property type="entry name" value="MethylDNA_cys_MeTrfase_AS"/>
</dbReference>
<keyword evidence="4 9" id="KW-0489">Methyltransferase</keyword>
<comment type="catalytic activity">
    <reaction evidence="1 9">
        <text>a 4-O-methyl-thymidine in DNA + L-cysteinyl-[protein] = a thymidine in DNA + S-methyl-L-cysteinyl-[protein]</text>
        <dbReference type="Rhea" id="RHEA:53428"/>
        <dbReference type="Rhea" id="RHEA-COMP:10131"/>
        <dbReference type="Rhea" id="RHEA-COMP:10132"/>
        <dbReference type="Rhea" id="RHEA-COMP:13555"/>
        <dbReference type="Rhea" id="RHEA-COMP:13556"/>
        <dbReference type="ChEBI" id="CHEBI:29950"/>
        <dbReference type="ChEBI" id="CHEBI:82612"/>
        <dbReference type="ChEBI" id="CHEBI:137386"/>
        <dbReference type="ChEBI" id="CHEBI:137387"/>
        <dbReference type="EC" id="2.1.1.63"/>
    </reaction>
</comment>
<dbReference type="Proteomes" id="UP000016368">
    <property type="component" value="Unassembled WGS sequence"/>
</dbReference>
<dbReference type="AlphaFoldDB" id="F3KRL9"/>
<dbReference type="HAMAP" id="MF_00772">
    <property type="entry name" value="OGT"/>
    <property type="match status" value="1"/>
</dbReference>